<dbReference type="GO" id="GO:0042398">
    <property type="term" value="P:modified amino acid biosynthetic process"/>
    <property type="evidence" value="ECO:0007669"/>
    <property type="project" value="InterPro"/>
</dbReference>
<dbReference type="SUPFAM" id="SSF55931">
    <property type="entry name" value="Glutamine synthetase/guanido kinase"/>
    <property type="match status" value="1"/>
</dbReference>
<sequence length="449" mass="50834">MNDKQLTLRIANDEAIRRNNLATKGYFDNPSAIRTVNIEQEVQILDSDVKKAGIPVNAEKFLKTNSIGARPDTSTFIVEYDGSDHPEKINSKGLKNLAVKFLNRTIYIQKRIPKNTILVSIGANPVLTEDDSDDWLVKTEPKYSRYIQIDSNAFSENPVKSTNIVNPLTGKAIKERASSIKGMFRVTGTQFHISENSVDDALDSHRTSIAVAPFMIAAFGNSPFLAGIDTGRNSSRVELLRQTEQLRSGLPKPANSLLEYYEEILTLNTPFVCTDNPVKALDEVLSAVHTVSRIRVILNKSKGVIRNEFRHIDSQSPYKSMQALFLTLGCIEAFRFSDERPSYKESKIDFQNSVWGLKTKMHWNKKLMTVQELGLYFIEKSLKIFKKIGLYDIVFEYLDPLKDEIKLGITQSDFFRKTLNYSMTQGASFKQALNMILKSLNKDALRKII</sequence>
<dbReference type="InterPro" id="IPR014746">
    <property type="entry name" value="Gln_synth/guanido_kin_cat_dom"/>
</dbReference>
<reference evidence="1 2" key="1">
    <citation type="journal article" date="2015" name="Nature">
        <title>rRNA introns, odd ribosomes, and small enigmatic genomes across a large radiation of phyla.</title>
        <authorList>
            <person name="Brown C.T."/>
            <person name="Hug L.A."/>
            <person name="Thomas B.C."/>
            <person name="Sharon I."/>
            <person name="Castelle C.J."/>
            <person name="Singh A."/>
            <person name="Wilkins M.J."/>
            <person name="Williams K.H."/>
            <person name="Banfield J.F."/>
        </authorList>
    </citation>
    <scope>NUCLEOTIDE SEQUENCE [LARGE SCALE GENOMIC DNA]</scope>
</reference>
<protein>
    <submittedName>
        <fullName evidence="1">Uncharacterized protein</fullName>
    </submittedName>
</protein>
<evidence type="ECO:0000313" key="1">
    <source>
        <dbReference type="EMBL" id="KKP65669.1"/>
    </source>
</evidence>
<dbReference type="InterPro" id="IPR006336">
    <property type="entry name" value="GCS2"/>
</dbReference>
<name>A0A0G0B8H8_9BACT</name>
<comment type="caution">
    <text evidence="1">The sequence shown here is derived from an EMBL/GenBank/DDBJ whole genome shotgun (WGS) entry which is preliminary data.</text>
</comment>
<dbReference type="Gene3D" id="3.30.590.20">
    <property type="match status" value="1"/>
</dbReference>
<dbReference type="GO" id="GO:0004357">
    <property type="term" value="F:glutamate-cysteine ligase activity"/>
    <property type="evidence" value="ECO:0007669"/>
    <property type="project" value="InterPro"/>
</dbReference>
<evidence type="ECO:0000313" key="2">
    <source>
        <dbReference type="Proteomes" id="UP000034127"/>
    </source>
</evidence>
<gene>
    <name evidence="1" type="ORF">UR63_C0047G0007</name>
</gene>
<accession>A0A0G0B8H8</accession>
<dbReference type="Pfam" id="PF04107">
    <property type="entry name" value="GCS2"/>
    <property type="match status" value="1"/>
</dbReference>
<dbReference type="EMBL" id="LBPX01000047">
    <property type="protein sequence ID" value="KKP65669.1"/>
    <property type="molecule type" value="Genomic_DNA"/>
</dbReference>
<proteinExistence type="predicted"/>
<dbReference type="Proteomes" id="UP000034127">
    <property type="component" value="Unassembled WGS sequence"/>
</dbReference>
<organism evidence="1 2">
    <name type="scientific">Candidatus Roizmanbacteria bacterium GW2011_GWC2_35_12</name>
    <dbReference type="NCBI Taxonomy" id="1618485"/>
    <lineage>
        <taxon>Bacteria</taxon>
        <taxon>Candidatus Roizmaniibacteriota</taxon>
    </lineage>
</organism>
<dbReference type="AlphaFoldDB" id="A0A0G0B8H8"/>